<reference evidence="11" key="1">
    <citation type="submission" date="2021-03" db="EMBL/GenBank/DDBJ databases">
        <authorList>
            <person name="Palmer J.M."/>
        </authorList>
    </citation>
    <scope>NUCLEOTIDE SEQUENCE</scope>
    <source>
        <strain evidence="11">ARV_011</strain>
    </source>
</reference>
<comment type="caution">
    <text evidence="11">The sequence shown here is derived from an EMBL/GenBank/DDBJ whole genome shotgun (WGS) entry which is preliminary data.</text>
</comment>
<evidence type="ECO:0000256" key="2">
    <source>
        <dbReference type="ARBA" id="ARBA00010617"/>
    </source>
</evidence>
<dbReference type="InterPro" id="IPR002974">
    <property type="entry name" value="Cyt_P450_E_CYP52_ascomycetes"/>
</dbReference>
<dbReference type="GO" id="GO:0005506">
    <property type="term" value="F:iron ion binding"/>
    <property type="evidence" value="ECO:0007669"/>
    <property type="project" value="InterPro"/>
</dbReference>
<dbReference type="PRINTS" id="PR00385">
    <property type="entry name" value="P450"/>
</dbReference>
<evidence type="ECO:0000313" key="11">
    <source>
        <dbReference type="EMBL" id="KAG7196076.1"/>
    </source>
</evidence>
<evidence type="ECO:0000256" key="5">
    <source>
        <dbReference type="ARBA" id="ARBA00023002"/>
    </source>
</evidence>
<proteinExistence type="inferred from homology"/>
<keyword evidence="3 8" id="KW-0349">Heme</keyword>
<evidence type="ECO:0000256" key="10">
    <source>
        <dbReference type="SAM" id="Phobius"/>
    </source>
</evidence>
<dbReference type="InterPro" id="IPR047146">
    <property type="entry name" value="Cyt_P450_E_CYP52_fungi"/>
</dbReference>
<dbReference type="InterPro" id="IPR002402">
    <property type="entry name" value="Cyt_P450_E_grp-II"/>
</dbReference>
<evidence type="ECO:0000256" key="1">
    <source>
        <dbReference type="ARBA" id="ARBA00001971"/>
    </source>
</evidence>
<feature type="transmembrane region" description="Helical" evidence="10">
    <location>
        <begin position="12"/>
        <end position="31"/>
    </location>
</feature>
<evidence type="ECO:0000256" key="7">
    <source>
        <dbReference type="ARBA" id="ARBA00023033"/>
    </source>
</evidence>
<keyword evidence="5 9" id="KW-0560">Oxidoreductase</keyword>
<dbReference type="AlphaFoldDB" id="A0A9P7VF28"/>
<evidence type="ECO:0008006" key="13">
    <source>
        <dbReference type="Google" id="ProtNLM"/>
    </source>
</evidence>
<feature type="binding site" description="axial binding residue" evidence="8">
    <location>
        <position position="464"/>
    </location>
    <ligand>
        <name>heme</name>
        <dbReference type="ChEBI" id="CHEBI:30413"/>
    </ligand>
    <ligandPart>
        <name>Fe</name>
        <dbReference type="ChEBI" id="CHEBI:18248"/>
    </ligandPart>
</feature>
<dbReference type="InterPro" id="IPR001128">
    <property type="entry name" value="Cyt_P450"/>
</dbReference>
<dbReference type="EMBL" id="JAHMUF010000001">
    <property type="protein sequence ID" value="KAG7196076.1"/>
    <property type="molecule type" value="Genomic_DNA"/>
</dbReference>
<evidence type="ECO:0000313" key="12">
    <source>
        <dbReference type="Proteomes" id="UP000790833"/>
    </source>
</evidence>
<accession>A0A9P7VF28</accession>
<dbReference type="Gene3D" id="1.10.630.10">
    <property type="entry name" value="Cytochrome P450"/>
    <property type="match status" value="1"/>
</dbReference>
<evidence type="ECO:0000256" key="3">
    <source>
        <dbReference type="ARBA" id="ARBA00022617"/>
    </source>
</evidence>
<dbReference type="Pfam" id="PF00067">
    <property type="entry name" value="p450"/>
    <property type="match status" value="1"/>
</dbReference>
<keyword evidence="4 8" id="KW-0479">Metal-binding</keyword>
<comment type="cofactor">
    <cofactor evidence="1 8">
        <name>heme</name>
        <dbReference type="ChEBI" id="CHEBI:30413"/>
    </cofactor>
</comment>
<dbReference type="GeneID" id="66113461"/>
<keyword evidence="10" id="KW-1133">Transmembrane helix</keyword>
<dbReference type="PRINTS" id="PR01239">
    <property type="entry name" value="EP450IICYP52"/>
</dbReference>
<dbReference type="PROSITE" id="PS00086">
    <property type="entry name" value="CYTOCHROME_P450"/>
    <property type="match status" value="1"/>
</dbReference>
<organism evidence="11 12">
    <name type="scientific">Scheffersomyces spartinae</name>
    <dbReference type="NCBI Taxonomy" id="45513"/>
    <lineage>
        <taxon>Eukaryota</taxon>
        <taxon>Fungi</taxon>
        <taxon>Dikarya</taxon>
        <taxon>Ascomycota</taxon>
        <taxon>Saccharomycotina</taxon>
        <taxon>Pichiomycetes</taxon>
        <taxon>Debaryomycetaceae</taxon>
        <taxon>Scheffersomyces</taxon>
    </lineage>
</organism>
<dbReference type="RefSeq" id="XP_043051621.1">
    <property type="nucleotide sequence ID" value="XM_043190944.1"/>
</dbReference>
<dbReference type="PANTHER" id="PTHR24287">
    <property type="entry name" value="P450, PUTATIVE (EUROFUNG)-RELATED"/>
    <property type="match status" value="1"/>
</dbReference>
<dbReference type="GO" id="GO:0020037">
    <property type="term" value="F:heme binding"/>
    <property type="evidence" value="ECO:0007669"/>
    <property type="project" value="InterPro"/>
</dbReference>
<keyword evidence="10" id="KW-0812">Transmembrane</keyword>
<keyword evidence="12" id="KW-1185">Reference proteome</keyword>
<dbReference type="Proteomes" id="UP000790833">
    <property type="component" value="Unassembled WGS sequence"/>
</dbReference>
<evidence type="ECO:0000256" key="6">
    <source>
        <dbReference type="ARBA" id="ARBA00023004"/>
    </source>
</evidence>
<dbReference type="PANTHER" id="PTHR24287:SF1">
    <property type="entry name" value="P450, PUTATIVE (EUROFUNG)-RELATED"/>
    <property type="match status" value="1"/>
</dbReference>
<keyword evidence="7 9" id="KW-0503">Monooxygenase</keyword>
<dbReference type="CDD" id="cd11063">
    <property type="entry name" value="CYP52"/>
    <property type="match status" value="1"/>
</dbReference>
<dbReference type="SUPFAM" id="SSF48264">
    <property type="entry name" value="Cytochrome P450"/>
    <property type="match status" value="1"/>
</dbReference>
<dbReference type="InterPro" id="IPR017972">
    <property type="entry name" value="Cyt_P450_CS"/>
</dbReference>
<sequence>MGVVEEITPYLTKWYTILIGASVVYFIANYIRYLKFYKAHGCKEPPYAMGRIEAIKVLFNTLKCMHTGTVLSYQNKFFCNGQPLTQQMDIPGMKVLATMDPDNIKALLATQFTDFGLGDRHAHFLPTLGNGIFTLDGEGWKHSRQVLRPQFAREQVAHVKSLEPHIQWFADHIRAKKGMPFDIQELFFRFTIDTATEFLFGDSVHSLWDDEIGKVDTRSIQGKDTFASDFNVVQVYLAARAYSQSLYWLHNSREFKRLTKKVRDFGRHYVDEVLALSEDELDKRSNSGYIFLYELAKKTRDPVALLDQALNILVAGRDTTAGLMSFAMFELARNPKVWEKLRDEVERTFGVGEDADPNDITFESLKQCEYLKQIINETLRMYPSVPTNFRTCLKETTLPNGGGPDGKAPVYVAKGTCVLYSVYFMQRREEFYGKDASEFKPERWEDLKNLGWSYLPFNGGPRICLGQQFALTEASYVLVRLAQLFPKLTCEDARPYPPNMQLHLTLSHFDEVKISMA</sequence>
<dbReference type="PRINTS" id="PR00464">
    <property type="entry name" value="EP450II"/>
</dbReference>
<comment type="similarity">
    <text evidence="2 9">Belongs to the cytochrome P450 family.</text>
</comment>
<dbReference type="InterPro" id="IPR036396">
    <property type="entry name" value="Cyt_P450_sf"/>
</dbReference>
<evidence type="ECO:0000256" key="8">
    <source>
        <dbReference type="PIRSR" id="PIRSR602402-1"/>
    </source>
</evidence>
<gene>
    <name evidence="11" type="ORF">KQ657_000087</name>
</gene>
<evidence type="ECO:0000256" key="4">
    <source>
        <dbReference type="ARBA" id="ARBA00022723"/>
    </source>
</evidence>
<dbReference type="GO" id="GO:0016712">
    <property type="term" value="F:oxidoreductase activity, acting on paired donors, with incorporation or reduction of molecular oxygen, reduced flavin or flavoprotein as one donor, and incorporation of one atom of oxygen"/>
    <property type="evidence" value="ECO:0007669"/>
    <property type="project" value="InterPro"/>
</dbReference>
<protein>
    <recommendedName>
        <fullName evidence="13">Cytochrome P450</fullName>
    </recommendedName>
</protein>
<dbReference type="OrthoDB" id="1470350at2759"/>
<keyword evidence="6 8" id="KW-0408">Iron</keyword>
<evidence type="ECO:0000256" key="9">
    <source>
        <dbReference type="RuleBase" id="RU000461"/>
    </source>
</evidence>
<keyword evidence="10" id="KW-0472">Membrane</keyword>
<name>A0A9P7VF28_9ASCO</name>